<name>A0A1X2HRY0_SYNRA</name>
<dbReference type="Proteomes" id="UP000242180">
    <property type="component" value="Unassembled WGS sequence"/>
</dbReference>
<dbReference type="STRING" id="13706.A0A1X2HRY0"/>
<dbReference type="EMBL" id="MCGN01000001">
    <property type="protein sequence ID" value="ORZ02342.1"/>
    <property type="molecule type" value="Genomic_DNA"/>
</dbReference>
<feature type="compositionally biased region" description="Acidic residues" evidence="1">
    <location>
        <begin position="1"/>
        <end position="18"/>
    </location>
</feature>
<feature type="compositionally biased region" description="Polar residues" evidence="1">
    <location>
        <begin position="155"/>
        <end position="165"/>
    </location>
</feature>
<reference evidence="2 3" key="1">
    <citation type="submission" date="2016-07" db="EMBL/GenBank/DDBJ databases">
        <title>Pervasive Adenine N6-methylation of Active Genes in Fungi.</title>
        <authorList>
            <consortium name="DOE Joint Genome Institute"/>
            <person name="Mondo S.J."/>
            <person name="Dannebaum R.O."/>
            <person name="Kuo R.C."/>
            <person name="Labutti K."/>
            <person name="Haridas S."/>
            <person name="Kuo A."/>
            <person name="Salamov A."/>
            <person name="Ahrendt S.R."/>
            <person name="Lipzen A."/>
            <person name="Sullivan W."/>
            <person name="Andreopoulos W.B."/>
            <person name="Clum A."/>
            <person name="Lindquist E."/>
            <person name="Daum C."/>
            <person name="Ramamoorthy G.K."/>
            <person name="Gryganskyi A."/>
            <person name="Culley D."/>
            <person name="Magnuson J.K."/>
            <person name="James T.Y."/>
            <person name="O'Malley M.A."/>
            <person name="Stajich J.E."/>
            <person name="Spatafora J.W."/>
            <person name="Visel A."/>
            <person name="Grigoriev I.V."/>
        </authorList>
    </citation>
    <scope>NUCLEOTIDE SEQUENCE [LARGE SCALE GENOMIC DNA]</scope>
    <source>
        <strain evidence="2 3">NRRL 2496</strain>
    </source>
</reference>
<feature type="compositionally biased region" description="Low complexity" evidence="1">
    <location>
        <begin position="277"/>
        <end position="323"/>
    </location>
</feature>
<feature type="compositionally biased region" description="Polar residues" evidence="1">
    <location>
        <begin position="178"/>
        <end position="203"/>
    </location>
</feature>
<feature type="region of interest" description="Disordered" evidence="1">
    <location>
        <begin position="51"/>
        <end position="333"/>
    </location>
</feature>
<dbReference type="OrthoDB" id="2273669at2759"/>
<dbReference type="InParanoid" id="A0A1X2HRY0"/>
<evidence type="ECO:0000313" key="3">
    <source>
        <dbReference type="Proteomes" id="UP000242180"/>
    </source>
</evidence>
<feature type="compositionally biased region" description="Polar residues" evidence="1">
    <location>
        <begin position="22"/>
        <end position="35"/>
    </location>
</feature>
<dbReference type="OMA" id="SSTPFWE"/>
<organism evidence="2 3">
    <name type="scientific">Syncephalastrum racemosum</name>
    <name type="common">Filamentous fungus</name>
    <dbReference type="NCBI Taxonomy" id="13706"/>
    <lineage>
        <taxon>Eukaryota</taxon>
        <taxon>Fungi</taxon>
        <taxon>Fungi incertae sedis</taxon>
        <taxon>Mucoromycota</taxon>
        <taxon>Mucoromycotina</taxon>
        <taxon>Mucoromycetes</taxon>
        <taxon>Mucorales</taxon>
        <taxon>Syncephalastraceae</taxon>
        <taxon>Syncephalastrum</taxon>
    </lineage>
</organism>
<keyword evidence="3" id="KW-1185">Reference proteome</keyword>
<evidence type="ECO:0000256" key="1">
    <source>
        <dbReference type="SAM" id="MobiDB-lite"/>
    </source>
</evidence>
<accession>A0A1X2HRY0</accession>
<protein>
    <submittedName>
        <fullName evidence="2">Uncharacterized protein</fullName>
    </submittedName>
</protein>
<feature type="compositionally biased region" description="Gly residues" evidence="1">
    <location>
        <begin position="119"/>
        <end position="139"/>
    </location>
</feature>
<dbReference type="AlphaFoldDB" id="A0A1X2HRY0"/>
<gene>
    <name evidence="2" type="ORF">BCR43DRAFT_6557</name>
</gene>
<evidence type="ECO:0000313" key="2">
    <source>
        <dbReference type="EMBL" id="ORZ02342.1"/>
    </source>
</evidence>
<feature type="region of interest" description="Disordered" evidence="1">
    <location>
        <begin position="1"/>
        <end position="38"/>
    </location>
</feature>
<feature type="compositionally biased region" description="Polar residues" evidence="1">
    <location>
        <begin position="225"/>
        <end position="255"/>
    </location>
</feature>
<sequence>MSIYSDEDEYYESEDEEYAPLQMTSWGSRGETATNAGVPELNITKMGWDSLIDPNARVGPGGLGSGGLHRKGANYKPVSEEYILAQRSGKKPPNPPGTGKKSKKKRAEGSATPPPSARGRGGGRGGSSRGGPSRGGFSRGGYSSNTPSPAPRPSTIRQPANNAWGSSKLADTPFWEQPSGTTTPASNWSTPTLSSNASSTSNRAPTPATAPPAPRPGVAGPGTTSSDSKWATASNASKWAPQNLQSNPVPATSQWAPPPQPVQQPPQSYQQPPPPQSSQQQQQYQPQPQPVQQPAVGSSASKWASATSSSADSKWAAKPTASQAPPPPPEANPIMFTMRLEIADGVYAEIVVRRENDINSLVDEFLTRHHLQIDPEKKLVFGKRLQDIIDSVQMNQQQN</sequence>
<proteinExistence type="predicted"/>
<comment type="caution">
    <text evidence="2">The sequence shown here is derived from an EMBL/GenBank/DDBJ whole genome shotgun (WGS) entry which is preliminary data.</text>
</comment>